<comment type="caution">
    <text evidence="1">The sequence shown here is derived from an EMBL/GenBank/DDBJ whole genome shotgun (WGS) entry which is preliminary data.</text>
</comment>
<proteinExistence type="predicted"/>
<protein>
    <submittedName>
        <fullName evidence="1">Uncharacterized protein</fullName>
    </submittedName>
</protein>
<dbReference type="EMBL" id="JAIFZO010000002">
    <property type="protein sequence ID" value="MCX4231843.1"/>
    <property type="molecule type" value="Genomic_DNA"/>
</dbReference>
<gene>
    <name evidence="1" type="ORF">K3769_03445</name>
</gene>
<sequence>MYDAGDDSEPSVTAALHRQTLRRRLHREQARLQKLVEEREVRLVALRAEHEAMSAQVKTLAALRADQKALDARCAEEKVLPGVGLLRGAAGLLPSVEREDWLEEQRGYLADLPSRRARWVWVLRQLAAMPRYTFTVRTGREKEAA</sequence>
<evidence type="ECO:0000313" key="2">
    <source>
        <dbReference type="Proteomes" id="UP001165590"/>
    </source>
</evidence>
<accession>A0ABT3UWY1</accession>
<organism evidence="1 2">
    <name type="scientific">Streptomyces ortus</name>
    <dbReference type="NCBI Taxonomy" id="2867268"/>
    <lineage>
        <taxon>Bacteria</taxon>
        <taxon>Bacillati</taxon>
        <taxon>Actinomycetota</taxon>
        <taxon>Actinomycetes</taxon>
        <taxon>Kitasatosporales</taxon>
        <taxon>Streptomycetaceae</taxon>
        <taxon>Streptomyces</taxon>
    </lineage>
</organism>
<evidence type="ECO:0000313" key="1">
    <source>
        <dbReference type="EMBL" id="MCX4231843.1"/>
    </source>
</evidence>
<dbReference type="Proteomes" id="UP001165590">
    <property type="component" value="Unassembled WGS sequence"/>
</dbReference>
<keyword evidence="2" id="KW-1185">Reference proteome</keyword>
<dbReference type="RefSeq" id="WP_267024958.1">
    <property type="nucleotide sequence ID" value="NZ_JAIFZO010000002.1"/>
</dbReference>
<reference evidence="1" key="1">
    <citation type="journal article" date="2022" name="bioRxiv">
        <title>Discovery and biosynthetic assessment of Streptomyces ortus sp nov. isolated from a deep-sea sponge.</title>
        <authorList>
            <person name="Williams S.E."/>
        </authorList>
    </citation>
    <scope>NUCLEOTIDE SEQUENCE</scope>
    <source>
        <strain evidence="1">A15ISP2-DRY2</strain>
    </source>
</reference>
<name>A0ABT3UWY1_9ACTN</name>